<dbReference type="InterPro" id="IPR001938">
    <property type="entry name" value="Thaumatin"/>
</dbReference>
<comment type="caution">
    <text evidence="3">The sequence shown here is derived from an EMBL/GenBank/DDBJ whole genome shotgun (WGS) entry which is preliminary data.</text>
</comment>
<dbReference type="PROSITE" id="PS00316">
    <property type="entry name" value="THAUMATIN_1"/>
    <property type="match status" value="1"/>
</dbReference>
<evidence type="ECO:0000313" key="3">
    <source>
        <dbReference type="EMBL" id="THF99199.1"/>
    </source>
</evidence>
<dbReference type="PROSITE" id="PS51367">
    <property type="entry name" value="THAUMATIN_2"/>
    <property type="match status" value="1"/>
</dbReference>
<dbReference type="SUPFAM" id="SSF49870">
    <property type="entry name" value="Osmotin, thaumatin-like protein"/>
    <property type="match status" value="1"/>
</dbReference>
<keyword evidence="4" id="KW-1185">Reference proteome</keyword>
<protein>
    <recommendedName>
        <fullName evidence="5">Thaumatin-like protein 1</fullName>
    </recommendedName>
</protein>
<dbReference type="Gene3D" id="2.60.110.10">
    <property type="entry name" value="Thaumatin"/>
    <property type="match status" value="2"/>
</dbReference>
<dbReference type="InterPro" id="IPR017949">
    <property type="entry name" value="Thaumatin_CS"/>
</dbReference>
<dbReference type="PRINTS" id="PR00347">
    <property type="entry name" value="THAUMATIN"/>
</dbReference>
<dbReference type="InterPro" id="IPR037176">
    <property type="entry name" value="Osmotin/thaumatin-like_sf"/>
</dbReference>
<accession>A0A4S4D9L1</accession>
<keyword evidence="2" id="KW-0732">Signal</keyword>
<feature type="disulfide bond" evidence="1">
    <location>
        <begin position="167"/>
        <end position="184"/>
    </location>
</feature>
<evidence type="ECO:0000313" key="4">
    <source>
        <dbReference type="Proteomes" id="UP000306102"/>
    </source>
</evidence>
<dbReference type="Proteomes" id="UP000306102">
    <property type="component" value="Unassembled WGS sequence"/>
</dbReference>
<feature type="signal peptide" evidence="2">
    <location>
        <begin position="1"/>
        <end position="25"/>
    </location>
</feature>
<feature type="disulfide bond" evidence="1">
    <location>
        <begin position="98"/>
        <end position="105"/>
    </location>
</feature>
<feature type="chain" id="PRO_5020419177" description="Thaumatin-like protein 1" evidence="2">
    <location>
        <begin position="26"/>
        <end position="261"/>
    </location>
</feature>
<organism evidence="3 4">
    <name type="scientific">Camellia sinensis var. sinensis</name>
    <name type="common">China tea</name>
    <dbReference type="NCBI Taxonomy" id="542762"/>
    <lineage>
        <taxon>Eukaryota</taxon>
        <taxon>Viridiplantae</taxon>
        <taxon>Streptophyta</taxon>
        <taxon>Embryophyta</taxon>
        <taxon>Tracheophyta</taxon>
        <taxon>Spermatophyta</taxon>
        <taxon>Magnoliopsida</taxon>
        <taxon>eudicotyledons</taxon>
        <taxon>Gunneridae</taxon>
        <taxon>Pentapetalae</taxon>
        <taxon>asterids</taxon>
        <taxon>Ericales</taxon>
        <taxon>Theaceae</taxon>
        <taxon>Camellia</taxon>
    </lineage>
</organism>
<keyword evidence="1" id="KW-1015">Disulfide bond</keyword>
<evidence type="ECO:0000256" key="1">
    <source>
        <dbReference type="PIRSR" id="PIRSR002703-1"/>
    </source>
</evidence>
<dbReference type="STRING" id="542762.A0A4S4D9L1"/>
<reference evidence="3 4" key="1">
    <citation type="journal article" date="2018" name="Proc. Natl. Acad. Sci. U.S.A.">
        <title>Draft genome sequence of Camellia sinensis var. sinensis provides insights into the evolution of the tea genome and tea quality.</title>
        <authorList>
            <person name="Wei C."/>
            <person name="Yang H."/>
            <person name="Wang S."/>
            <person name="Zhao J."/>
            <person name="Liu C."/>
            <person name="Gao L."/>
            <person name="Xia E."/>
            <person name="Lu Y."/>
            <person name="Tai Y."/>
            <person name="She G."/>
            <person name="Sun J."/>
            <person name="Cao H."/>
            <person name="Tong W."/>
            <person name="Gao Q."/>
            <person name="Li Y."/>
            <person name="Deng W."/>
            <person name="Jiang X."/>
            <person name="Wang W."/>
            <person name="Chen Q."/>
            <person name="Zhang S."/>
            <person name="Li H."/>
            <person name="Wu J."/>
            <person name="Wang P."/>
            <person name="Li P."/>
            <person name="Shi C."/>
            <person name="Zheng F."/>
            <person name="Jian J."/>
            <person name="Huang B."/>
            <person name="Shan D."/>
            <person name="Shi M."/>
            <person name="Fang C."/>
            <person name="Yue Y."/>
            <person name="Li F."/>
            <person name="Li D."/>
            <person name="Wei S."/>
            <person name="Han B."/>
            <person name="Jiang C."/>
            <person name="Yin Y."/>
            <person name="Xia T."/>
            <person name="Zhang Z."/>
            <person name="Bennetzen J.L."/>
            <person name="Zhao S."/>
            <person name="Wan X."/>
        </authorList>
    </citation>
    <scope>NUCLEOTIDE SEQUENCE [LARGE SCALE GENOMIC DNA]</scope>
    <source>
        <strain evidence="4">cv. Shuchazao</strain>
        <tissue evidence="3">Leaf</tissue>
    </source>
</reference>
<gene>
    <name evidence="3" type="ORF">TEA_006271</name>
</gene>
<dbReference type="PANTHER" id="PTHR31048">
    <property type="entry name" value="OS03G0233200 PROTEIN"/>
    <property type="match status" value="1"/>
</dbReference>
<dbReference type="Pfam" id="PF00314">
    <property type="entry name" value="Thaumatin"/>
    <property type="match status" value="1"/>
</dbReference>
<sequence length="261" mass="27111">MAQVWLLISVLTPTILHLFIPGVLASATFTFVNKCDYTVWPGILSNAGIAPLSTTGFSLQTGESKTINPPSSWGGQLWGRTRCTEDSTGKFTCVTGDCGSGKLECSGGHPAPPATLAEFTLDGSGGLDVYGVSLVDGHNLPMLVVPQGGTGVNCTTTGCEVDLNGACPTAYSYAHDNKTSTFTCAGAAVYLITYCASPNTSQKSSSGQNPVASSNAPEINNTMVYEGASDTSSASSLYPWSHMFCSQSIASVVTIMHFSSM</sequence>
<dbReference type="EMBL" id="SDRB02012007">
    <property type="protein sequence ID" value="THF99199.1"/>
    <property type="molecule type" value="Genomic_DNA"/>
</dbReference>
<feature type="disulfide bond" evidence="1">
    <location>
        <begin position="83"/>
        <end position="93"/>
    </location>
</feature>
<evidence type="ECO:0008006" key="5">
    <source>
        <dbReference type="Google" id="ProtNLM"/>
    </source>
</evidence>
<dbReference type="PIRSF" id="PIRSF002703">
    <property type="entry name" value="Thaumatin"/>
    <property type="match status" value="1"/>
</dbReference>
<proteinExistence type="predicted"/>
<dbReference type="SMART" id="SM00205">
    <property type="entry name" value="THN"/>
    <property type="match status" value="1"/>
</dbReference>
<name>A0A4S4D9L1_CAMSN</name>
<dbReference type="AlphaFoldDB" id="A0A4S4D9L1"/>
<evidence type="ECO:0000256" key="2">
    <source>
        <dbReference type="SAM" id="SignalP"/>
    </source>
</evidence>